<dbReference type="AlphaFoldDB" id="A0AAD8P067"/>
<comment type="similarity">
    <text evidence="1">Belongs to the jacalin lectin family.</text>
</comment>
<evidence type="ECO:0000313" key="5">
    <source>
        <dbReference type="EMBL" id="KAK1427337.1"/>
    </source>
</evidence>
<evidence type="ECO:0000256" key="3">
    <source>
        <dbReference type="ARBA" id="ARBA00022737"/>
    </source>
</evidence>
<evidence type="ECO:0000256" key="2">
    <source>
        <dbReference type="ARBA" id="ARBA00022734"/>
    </source>
</evidence>
<dbReference type="InterPro" id="IPR036404">
    <property type="entry name" value="Jacalin-like_lectin_dom_sf"/>
</dbReference>
<keyword evidence="3" id="KW-0677">Repeat</keyword>
<name>A0AAD8P067_TARER</name>
<evidence type="ECO:0000313" key="6">
    <source>
        <dbReference type="Proteomes" id="UP001229421"/>
    </source>
</evidence>
<dbReference type="PANTHER" id="PTHR47293">
    <property type="entry name" value="JACALIN-RELATED LECTIN 3"/>
    <property type="match status" value="1"/>
</dbReference>
<comment type="caution">
    <text evidence="5">The sequence shown here is derived from an EMBL/GenBank/DDBJ whole genome shotgun (WGS) entry which is preliminary data.</text>
</comment>
<dbReference type="GO" id="GO:0030246">
    <property type="term" value="F:carbohydrate binding"/>
    <property type="evidence" value="ECO:0007669"/>
    <property type="project" value="UniProtKB-KW"/>
</dbReference>
<accession>A0AAD8P067</accession>
<dbReference type="CDD" id="cd09612">
    <property type="entry name" value="Jacalin"/>
    <property type="match status" value="2"/>
</dbReference>
<feature type="domain" description="Jacalin-type lectin" evidence="4">
    <location>
        <begin position="185"/>
        <end position="334"/>
    </location>
</feature>
<dbReference type="PANTHER" id="PTHR47293:SF66">
    <property type="entry name" value="JACALIN-RELATED LECTIN 11-RELATED"/>
    <property type="match status" value="1"/>
</dbReference>
<evidence type="ECO:0000259" key="4">
    <source>
        <dbReference type="PROSITE" id="PS51752"/>
    </source>
</evidence>
<dbReference type="Proteomes" id="UP001229421">
    <property type="component" value="Unassembled WGS sequence"/>
</dbReference>
<keyword evidence="2" id="KW-0430">Lectin</keyword>
<sequence>MEAKTQFEGCITHGPWGSRLNGNEWVYWPPQGIISKIILSYKSVICSIEFRTYSGKGEVQISSFGTLYRSITTEEICFDCPDEYIVAISGTYGVYLPYGQVIQSISFKTNKKLYGPYGSDLTGTAFSHDIKDHEVIVGFHGRSRDFLNAIGVYVMPKSVASPPNLTSKDKVTNEQHSSLPIMAMPREAGPWGSNGSKPWDDGVFLTVKRVCVHLGELNLIYALQFEYIKRDGKSVLSQIHGGTDGSKIELVDLDGEEEFLTGISGFFGPVEGYKGLEAIASITFHTNKKIHGPFGEEEGAGNVYFSSAASRGKVVGFQGRNNRFLSAIGVHMEYF</sequence>
<gene>
    <name evidence="5" type="ORF">QVD17_16020</name>
</gene>
<keyword evidence="6" id="KW-1185">Reference proteome</keyword>
<organism evidence="5 6">
    <name type="scientific">Tagetes erecta</name>
    <name type="common">African marigold</name>
    <dbReference type="NCBI Taxonomy" id="13708"/>
    <lineage>
        <taxon>Eukaryota</taxon>
        <taxon>Viridiplantae</taxon>
        <taxon>Streptophyta</taxon>
        <taxon>Embryophyta</taxon>
        <taxon>Tracheophyta</taxon>
        <taxon>Spermatophyta</taxon>
        <taxon>Magnoliopsida</taxon>
        <taxon>eudicotyledons</taxon>
        <taxon>Gunneridae</taxon>
        <taxon>Pentapetalae</taxon>
        <taxon>asterids</taxon>
        <taxon>campanulids</taxon>
        <taxon>Asterales</taxon>
        <taxon>Asteraceae</taxon>
        <taxon>Asteroideae</taxon>
        <taxon>Heliantheae alliance</taxon>
        <taxon>Tageteae</taxon>
        <taxon>Tagetes</taxon>
    </lineage>
</organism>
<dbReference type="InterPro" id="IPR033734">
    <property type="entry name" value="Jacalin-like_lectin_dom_plant"/>
</dbReference>
<reference evidence="5" key="1">
    <citation type="journal article" date="2023" name="bioRxiv">
        <title>Improved chromosome-level genome assembly for marigold (Tagetes erecta).</title>
        <authorList>
            <person name="Jiang F."/>
            <person name="Yuan L."/>
            <person name="Wang S."/>
            <person name="Wang H."/>
            <person name="Xu D."/>
            <person name="Wang A."/>
            <person name="Fan W."/>
        </authorList>
    </citation>
    <scope>NUCLEOTIDE SEQUENCE</scope>
    <source>
        <strain evidence="5">WSJ</strain>
        <tissue evidence="5">Leaf</tissue>
    </source>
</reference>
<dbReference type="Gene3D" id="2.100.10.30">
    <property type="entry name" value="Jacalin-like lectin domain"/>
    <property type="match status" value="2"/>
</dbReference>
<feature type="domain" description="Jacalin-type lectin" evidence="4">
    <location>
        <begin position="10"/>
        <end position="156"/>
    </location>
</feature>
<dbReference type="EMBL" id="JAUHHV010000004">
    <property type="protein sequence ID" value="KAK1427337.1"/>
    <property type="molecule type" value="Genomic_DNA"/>
</dbReference>
<proteinExistence type="inferred from homology"/>
<dbReference type="Pfam" id="PF01419">
    <property type="entry name" value="Jacalin"/>
    <property type="match status" value="2"/>
</dbReference>
<protein>
    <recommendedName>
        <fullName evidence="4">Jacalin-type lectin domain-containing protein</fullName>
    </recommendedName>
</protein>
<dbReference type="InterPro" id="IPR001229">
    <property type="entry name" value="Jacalin-like_lectin_dom"/>
</dbReference>
<evidence type="ECO:0000256" key="1">
    <source>
        <dbReference type="ARBA" id="ARBA00006568"/>
    </source>
</evidence>
<dbReference type="PROSITE" id="PS51752">
    <property type="entry name" value="JACALIN_LECTIN"/>
    <property type="match status" value="2"/>
</dbReference>
<dbReference type="SMART" id="SM00915">
    <property type="entry name" value="Jacalin"/>
    <property type="match status" value="2"/>
</dbReference>
<dbReference type="SUPFAM" id="SSF51101">
    <property type="entry name" value="Mannose-binding lectins"/>
    <property type="match status" value="2"/>
</dbReference>